<dbReference type="AlphaFoldDB" id="A0A165BZ80"/>
<evidence type="ECO:0008006" key="4">
    <source>
        <dbReference type="Google" id="ProtNLM"/>
    </source>
</evidence>
<dbReference type="STRING" id="1314785.A0A165BZ80"/>
<gene>
    <name evidence="2" type="ORF">LAESUDRAFT_795181</name>
</gene>
<evidence type="ECO:0000313" key="3">
    <source>
        <dbReference type="Proteomes" id="UP000076871"/>
    </source>
</evidence>
<name>A0A165BZ80_9APHY</name>
<dbReference type="EMBL" id="KV427658">
    <property type="protein sequence ID" value="KZT01918.1"/>
    <property type="molecule type" value="Genomic_DNA"/>
</dbReference>
<accession>A0A165BZ80</accession>
<evidence type="ECO:0000256" key="1">
    <source>
        <dbReference type="SAM" id="SignalP"/>
    </source>
</evidence>
<organism evidence="2 3">
    <name type="scientific">Laetiporus sulphureus 93-53</name>
    <dbReference type="NCBI Taxonomy" id="1314785"/>
    <lineage>
        <taxon>Eukaryota</taxon>
        <taxon>Fungi</taxon>
        <taxon>Dikarya</taxon>
        <taxon>Basidiomycota</taxon>
        <taxon>Agaricomycotina</taxon>
        <taxon>Agaricomycetes</taxon>
        <taxon>Polyporales</taxon>
        <taxon>Laetiporus</taxon>
    </lineage>
</organism>
<reference evidence="2 3" key="1">
    <citation type="journal article" date="2016" name="Mol. Biol. Evol.">
        <title>Comparative Genomics of Early-Diverging Mushroom-Forming Fungi Provides Insights into the Origins of Lignocellulose Decay Capabilities.</title>
        <authorList>
            <person name="Nagy L.G."/>
            <person name="Riley R."/>
            <person name="Tritt A."/>
            <person name="Adam C."/>
            <person name="Daum C."/>
            <person name="Floudas D."/>
            <person name="Sun H."/>
            <person name="Yadav J.S."/>
            <person name="Pangilinan J."/>
            <person name="Larsson K.H."/>
            <person name="Matsuura K."/>
            <person name="Barry K."/>
            <person name="Labutti K."/>
            <person name="Kuo R."/>
            <person name="Ohm R.A."/>
            <person name="Bhattacharya S.S."/>
            <person name="Shirouzu T."/>
            <person name="Yoshinaga Y."/>
            <person name="Martin F.M."/>
            <person name="Grigoriev I.V."/>
            <person name="Hibbett D.S."/>
        </authorList>
    </citation>
    <scope>NUCLEOTIDE SEQUENCE [LARGE SCALE GENOMIC DNA]</scope>
    <source>
        <strain evidence="2 3">93-53</strain>
    </source>
</reference>
<feature type="chain" id="PRO_5007855802" description="Protein kinase domain-containing protein" evidence="1">
    <location>
        <begin position="23"/>
        <end position="229"/>
    </location>
</feature>
<dbReference type="RefSeq" id="XP_040759658.1">
    <property type="nucleotide sequence ID" value="XM_040913961.1"/>
</dbReference>
<dbReference type="Proteomes" id="UP000076871">
    <property type="component" value="Unassembled WGS sequence"/>
</dbReference>
<keyword evidence="1" id="KW-0732">Signal</keyword>
<evidence type="ECO:0000313" key="2">
    <source>
        <dbReference type="EMBL" id="KZT01918.1"/>
    </source>
</evidence>
<proteinExistence type="predicted"/>
<dbReference type="OrthoDB" id="4177236at2759"/>
<feature type="signal peptide" evidence="1">
    <location>
        <begin position="1"/>
        <end position="22"/>
    </location>
</feature>
<dbReference type="InParanoid" id="A0A165BZ80"/>
<keyword evidence="3" id="KW-1185">Reference proteome</keyword>
<sequence>METPGEVCKWLVYSLLCVAADAFDTILSVVASNGTPKPSLLPSDVDELGDNQILELRQKAPDLPASNGIFWITPHTKGKASQDFEEDAADASEANTLNLVFVKTSIPVPRIRRVVKRKWDHLIVMDYVRGPTLAEIWPKSSIWKKIYVAFTLHRYVRQLRCLKASPTTPPGPLSVQGPRTCESPISVRSSPWTIRLVCGTFDLFQRMVQNGIGLGSSSRRRSVEERVIR</sequence>
<dbReference type="GeneID" id="63830989"/>
<protein>
    <recommendedName>
        <fullName evidence="4">Protein kinase domain-containing protein</fullName>
    </recommendedName>
</protein>